<dbReference type="RefSeq" id="WP_236702205.1">
    <property type="nucleotide sequence ID" value="NZ_CP010537.1"/>
</dbReference>
<dbReference type="Gene3D" id="1.10.12.10">
    <property type="entry name" value="Lyase 2-enoyl-coa Hydratase, Chain A, domain 2"/>
    <property type="match status" value="1"/>
</dbReference>
<dbReference type="AlphaFoldDB" id="A0A0C4YBG2"/>
<dbReference type="EMBL" id="CP010537">
    <property type="protein sequence ID" value="AJG22927.1"/>
    <property type="molecule type" value="Genomic_DNA"/>
</dbReference>
<dbReference type="GO" id="GO:0004300">
    <property type="term" value="F:enoyl-CoA hydratase activity"/>
    <property type="evidence" value="ECO:0007669"/>
    <property type="project" value="UniProtKB-EC"/>
</dbReference>
<dbReference type="EC" id="4.2.1.17" evidence="2"/>
<dbReference type="InterPro" id="IPR029045">
    <property type="entry name" value="ClpP/crotonase-like_dom_sf"/>
</dbReference>
<comment type="similarity">
    <text evidence="1">Belongs to the enoyl-CoA hydratase/isomerase family.</text>
</comment>
<keyword evidence="3" id="KW-1185">Reference proteome</keyword>
<protein>
    <submittedName>
        <fullName evidence="2">Enoyl-CoA hydratase</fullName>
        <ecNumber evidence="2">4.2.1.17</ecNumber>
    </submittedName>
</protein>
<dbReference type="Proteomes" id="UP000031843">
    <property type="component" value="Chromosome secondary"/>
</dbReference>
<evidence type="ECO:0000256" key="1">
    <source>
        <dbReference type="ARBA" id="ARBA00005254"/>
    </source>
</evidence>
<name>A0A0C4YBG2_9BURK</name>
<gene>
    <name evidence="2" type="ORF">RR42_s1339</name>
</gene>
<organism evidence="2 3">
    <name type="scientific">Cupriavidus basilensis</name>
    <dbReference type="NCBI Taxonomy" id="68895"/>
    <lineage>
        <taxon>Bacteria</taxon>
        <taxon>Pseudomonadati</taxon>
        <taxon>Pseudomonadota</taxon>
        <taxon>Betaproteobacteria</taxon>
        <taxon>Burkholderiales</taxon>
        <taxon>Burkholderiaceae</taxon>
        <taxon>Cupriavidus</taxon>
    </lineage>
</organism>
<evidence type="ECO:0000313" key="3">
    <source>
        <dbReference type="Proteomes" id="UP000031843"/>
    </source>
</evidence>
<keyword evidence="2" id="KW-0456">Lyase</keyword>
<sequence>MEHQQRRIGYLPIDERLAVEAMQFMIAAASQDAREGSSAFVEKRPAMFRGA</sequence>
<reference evidence="2 3" key="1">
    <citation type="journal article" date="2015" name="Genome Announc.">
        <title>Complete Genome Sequence of Cupriavidus basilensis 4G11, Isolated from the Oak Ridge Field Research Center Site.</title>
        <authorList>
            <person name="Ray J."/>
            <person name="Waters R.J."/>
            <person name="Skerker J.M."/>
            <person name="Kuehl J.V."/>
            <person name="Price M.N."/>
            <person name="Huang J."/>
            <person name="Chakraborty R."/>
            <person name="Arkin A.P."/>
            <person name="Deutschbauer A."/>
        </authorList>
    </citation>
    <scope>NUCLEOTIDE SEQUENCE [LARGE SCALE GENOMIC DNA]</scope>
    <source>
        <strain evidence="2">4G11</strain>
    </source>
</reference>
<dbReference type="InterPro" id="IPR014748">
    <property type="entry name" value="Enoyl-CoA_hydra_C"/>
</dbReference>
<proteinExistence type="inferred from homology"/>
<evidence type="ECO:0000313" key="2">
    <source>
        <dbReference type="EMBL" id="AJG22927.1"/>
    </source>
</evidence>
<accession>A0A0C4YBG2</accession>
<dbReference type="KEGG" id="cbw:RR42_s1339"/>
<dbReference type="SUPFAM" id="SSF52096">
    <property type="entry name" value="ClpP/crotonase"/>
    <property type="match status" value="1"/>
</dbReference>